<proteinExistence type="predicted"/>
<dbReference type="EMBL" id="MFUG01000018">
    <property type="protein sequence ID" value="OGI75436.1"/>
    <property type="molecule type" value="Genomic_DNA"/>
</dbReference>
<keyword evidence="1" id="KW-0472">Membrane</keyword>
<dbReference type="STRING" id="1801756.A3C67_00990"/>
<evidence type="ECO:0000256" key="1">
    <source>
        <dbReference type="SAM" id="Phobius"/>
    </source>
</evidence>
<gene>
    <name evidence="2" type="ORF">A3C67_00990</name>
</gene>
<feature type="transmembrane region" description="Helical" evidence="1">
    <location>
        <begin position="50"/>
        <end position="71"/>
    </location>
</feature>
<evidence type="ECO:0000313" key="2">
    <source>
        <dbReference type="EMBL" id="OGI75436.1"/>
    </source>
</evidence>
<accession>A0A1F6W0X9</accession>
<name>A0A1F6W0X9_9BACT</name>
<evidence type="ECO:0000313" key="3">
    <source>
        <dbReference type="Proteomes" id="UP000179275"/>
    </source>
</evidence>
<organism evidence="2 3">
    <name type="scientific">Candidatus Nomurabacteria bacterium RIFCSPHIGHO2_02_FULL_42_19</name>
    <dbReference type="NCBI Taxonomy" id="1801756"/>
    <lineage>
        <taxon>Bacteria</taxon>
        <taxon>Candidatus Nomuraibacteriota</taxon>
    </lineage>
</organism>
<keyword evidence="1" id="KW-0812">Transmembrane</keyword>
<reference evidence="2 3" key="1">
    <citation type="journal article" date="2016" name="Nat. Commun.">
        <title>Thousands of microbial genomes shed light on interconnected biogeochemical processes in an aquifer system.</title>
        <authorList>
            <person name="Anantharaman K."/>
            <person name="Brown C.T."/>
            <person name="Hug L.A."/>
            <person name="Sharon I."/>
            <person name="Castelle C.J."/>
            <person name="Probst A.J."/>
            <person name="Thomas B.C."/>
            <person name="Singh A."/>
            <person name="Wilkins M.J."/>
            <person name="Karaoz U."/>
            <person name="Brodie E.L."/>
            <person name="Williams K.H."/>
            <person name="Hubbard S.S."/>
            <person name="Banfield J.F."/>
        </authorList>
    </citation>
    <scope>NUCLEOTIDE SEQUENCE [LARGE SCALE GENOMIC DNA]</scope>
</reference>
<keyword evidence="1" id="KW-1133">Transmembrane helix</keyword>
<sequence length="210" mass="24827">MYPPDFINLNNPPPDSVLNAKFLDADYLFKQGVAFFQYIFRKETLTNLNAIILLLSLFFLTLIFYCAVRLFEIRRKEHKHLEHEIEEYAQRQGEREKKQREGESVSHNERWRKVLEYLFSVSSTDWRLAIIEADSMLEALTDQLGFKGDNLGEKLKMATQETFRGLSSAWEVHTIRNRIAHEGSLFEISQHEAKRVIALYEQIFRQYGYI</sequence>
<dbReference type="AlphaFoldDB" id="A0A1F6W0X9"/>
<dbReference type="Proteomes" id="UP000179275">
    <property type="component" value="Unassembled WGS sequence"/>
</dbReference>
<comment type="caution">
    <text evidence="2">The sequence shown here is derived from an EMBL/GenBank/DDBJ whole genome shotgun (WGS) entry which is preliminary data.</text>
</comment>
<protein>
    <submittedName>
        <fullName evidence="2">Uncharacterized protein</fullName>
    </submittedName>
</protein>